<dbReference type="InterPro" id="IPR041723">
    <property type="entry name" value="CCT"/>
</dbReference>
<sequence>MSSPSSAGSSKRKRTTNLAHASTQLSTADLLQPSSRDASGEDAEDSTAQAVTTLKHKKSAPAVDSANPPTKRPRTRSTATAETATSNGTSTAEEGAGAEIPSRHKRKAGSSSSKDEEDADANAEESEAMAPPGKGGLQDPVGYHTNPPPTGRAVRIYADGVFDLFHLGHMRQLEQAKNAFPDVYLLVGVTGDAETHKRKGLTVLSGAERAETVRHCKWVDEVIPNCPWIVTPEFLREHKIDYVAHDDLPYGADEGDDIYKPIKERGQFLVTQRTEGVSTTGIITKIVRDYEKYIARQFKRGTSRQELNVSWLKKNELDLKRHVAELRDSIRNNWTITGQELSKELRQYWQSSRPGSPARGIGRGETGSPAALAHLSHLDIPGGTGGGASSDFATGYSLGLIGGVRSWMTRSRTSLRDSHPGSPDSEDDSEDAKSAADEKAPARGRRGMGGGGGGTCGCGGSARVGAEGVC</sequence>
<feature type="compositionally biased region" description="Gly residues" evidence="12">
    <location>
        <begin position="447"/>
        <end position="462"/>
    </location>
</feature>
<evidence type="ECO:0000256" key="6">
    <source>
        <dbReference type="ARBA" id="ARBA00023098"/>
    </source>
</evidence>
<organism evidence="14 15">
    <name type="scientific">Lasallia pustulata</name>
    <dbReference type="NCBI Taxonomy" id="136370"/>
    <lineage>
        <taxon>Eukaryota</taxon>
        <taxon>Fungi</taxon>
        <taxon>Dikarya</taxon>
        <taxon>Ascomycota</taxon>
        <taxon>Pezizomycotina</taxon>
        <taxon>Lecanoromycetes</taxon>
        <taxon>OSLEUM clade</taxon>
        <taxon>Umbilicariomycetidae</taxon>
        <taxon>Umbilicariales</taxon>
        <taxon>Umbilicariaceae</taxon>
        <taxon>Lasallia</taxon>
    </lineage>
</organism>
<dbReference type="GO" id="GO:0005635">
    <property type="term" value="C:nuclear envelope"/>
    <property type="evidence" value="ECO:0007669"/>
    <property type="project" value="TreeGrafter"/>
</dbReference>
<feature type="region of interest" description="Disordered" evidence="12">
    <location>
        <begin position="412"/>
        <end position="470"/>
    </location>
</feature>
<evidence type="ECO:0000256" key="3">
    <source>
        <dbReference type="ARBA" id="ARBA00022553"/>
    </source>
</evidence>
<dbReference type="CDD" id="cd02174">
    <property type="entry name" value="CCT"/>
    <property type="match status" value="1"/>
</dbReference>
<keyword evidence="5 14" id="KW-0548">Nucleotidyltransferase</keyword>
<keyword evidence="7" id="KW-0594">Phospholipid biosynthesis</keyword>
<gene>
    <name evidence="14" type="ORF">FRX48_06057</name>
</gene>
<accession>A0A5M8PPM2</accession>
<feature type="compositionally biased region" description="Acidic residues" evidence="12">
    <location>
        <begin position="115"/>
        <end position="127"/>
    </location>
</feature>
<evidence type="ECO:0000256" key="12">
    <source>
        <dbReference type="SAM" id="MobiDB-lite"/>
    </source>
</evidence>
<evidence type="ECO:0000256" key="9">
    <source>
        <dbReference type="ARBA" id="ARBA00026101"/>
    </source>
</evidence>
<dbReference type="SUPFAM" id="SSF52374">
    <property type="entry name" value="Nucleotidylyl transferase"/>
    <property type="match status" value="1"/>
</dbReference>
<dbReference type="EC" id="2.7.7.15" evidence="9"/>
<proteinExistence type="inferred from homology"/>
<keyword evidence="4 14" id="KW-0808">Transferase</keyword>
<feature type="domain" description="Cytidyltransferase-like" evidence="13">
    <location>
        <begin position="157"/>
        <end position="284"/>
    </location>
</feature>
<dbReference type="InterPro" id="IPR014729">
    <property type="entry name" value="Rossmann-like_a/b/a_fold"/>
</dbReference>
<comment type="caution">
    <text evidence="14">The sequence shown here is derived from an EMBL/GenBank/DDBJ whole genome shotgun (WGS) entry which is preliminary data.</text>
</comment>
<feature type="compositionally biased region" description="Polar residues" evidence="12">
    <location>
        <begin position="16"/>
        <end position="37"/>
    </location>
</feature>
<dbReference type="Gene3D" id="3.40.50.620">
    <property type="entry name" value="HUPs"/>
    <property type="match status" value="1"/>
</dbReference>
<evidence type="ECO:0000256" key="1">
    <source>
        <dbReference type="ARBA" id="ARBA00010101"/>
    </source>
</evidence>
<dbReference type="Pfam" id="PF01467">
    <property type="entry name" value="CTP_transf_like"/>
    <property type="match status" value="1"/>
</dbReference>
<comment type="similarity">
    <text evidence="1">Belongs to the cytidylyltransferase family.</text>
</comment>
<feature type="compositionally biased region" description="Low complexity" evidence="12">
    <location>
        <begin position="76"/>
        <end position="94"/>
    </location>
</feature>
<dbReference type="GO" id="GO:0031210">
    <property type="term" value="F:phosphatidylcholine binding"/>
    <property type="evidence" value="ECO:0007669"/>
    <property type="project" value="TreeGrafter"/>
</dbReference>
<keyword evidence="6" id="KW-0443">Lipid metabolism</keyword>
<evidence type="ECO:0000313" key="14">
    <source>
        <dbReference type="EMBL" id="KAA6410634.1"/>
    </source>
</evidence>
<evidence type="ECO:0000259" key="13">
    <source>
        <dbReference type="Pfam" id="PF01467"/>
    </source>
</evidence>
<evidence type="ECO:0000256" key="2">
    <source>
        <dbReference type="ARBA" id="ARBA00022516"/>
    </source>
</evidence>
<keyword evidence="2" id="KW-0444">Lipid biosynthesis</keyword>
<feature type="region of interest" description="Disordered" evidence="12">
    <location>
        <begin position="1"/>
        <end position="149"/>
    </location>
</feature>
<protein>
    <recommendedName>
        <fullName evidence="9">choline-phosphate cytidylyltransferase</fullName>
        <ecNumber evidence="9">2.7.7.15</ecNumber>
    </recommendedName>
    <alternativeName>
        <fullName evidence="10">CTP:phosphocholine cytidylyltransferase</fullName>
    </alternativeName>
    <alternativeName>
        <fullName evidence="11">Phosphorylcholine transferase</fullName>
    </alternativeName>
</protein>
<reference evidence="14 15" key="1">
    <citation type="submission" date="2019-09" db="EMBL/GenBank/DDBJ databases">
        <title>The hologenome of the rock-dwelling lichen Lasallia pustulata.</title>
        <authorList>
            <person name="Greshake Tzovaras B."/>
            <person name="Segers F."/>
            <person name="Bicker A."/>
            <person name="Dal Grande F."/>
            <person name="Otte J."/>
            <person name="Hankeln T."/>
            <person name="Schmitt I."/>
            <person name="Ebersberger I."/>
        </authorList>
    </citation>
    <scope>NUCLEOTIDE SEQUENCE [LARGE SCALE GENOMIC DNA]</scope>
    <source>
        <strain evidence="14">A1-1</strain>
    </source>
</reference>
<dbReference type="AlphaFoldDB" id="A0A5M8PPM2"/>
<dbReference type="Proteomes" id="UP000324767">
    <property type="component" value="Unassembled WGS sequence"/>
</dbReference>
<dbReference type="PANTHER" id="PTHR10739">
    <property type="entry name" value="CYTIDYLYLTRANSFERASE"/>
    <property type="match status" value="1"/>
</dbReference>
<evidence type="ECO:0000256" key="5">
    <source>
        <dbReference type="ARBA" id="ARBA00022695"/>
    </source>
</evidence>
<evidence type="ECO:0000256" key="4">
    <source>
        <dbReference type="ARBA" id="ARBA00022679"/>
    </source>
</evidence>
<dbReference type="InterPro" id="IPR004821">
    <property type="entry name" value="Cyt_trans-like"/>
</dbReference>
<dbReference type="InterPro" id="IPR045049">
    <property type="entry name" value="Pcy1-like"/>
</dbReference>
<evidence type="ECO:0000256" key="7">
    <source>
        <dbReference type="ARBA" id="ARBA00023209"/>
    </source>
</evidence>
<dbReference type="NCBIfam" id="TIGR00125">
    <property type="entry name" value="cyt_tran_rel"/>
    <property type="match status" value="1"/>
</dbReference>
<evidence type="ECO:0000256" key="11">
    <source>
        <dbReference type="ARBA" id="ARBA00080967"/>
    </source>
</evidence>
<feature type="compositionally biased region" description="Basic and acidic residues" evidence="12">
    <location>
        <begin position="431"/>
        <end position="441"/>
    </location>
</feature>
<name>A0A5M8PPM2_9LECA</name>
<dbReference type="OrthoDB" id="17102at2759"/>
<evidence type="ECO:0000256" key="8">
    <source>
        <dbReference type="ARBA" id="ARBA00023264"/>
    </source>
</evidence>
<feature type="region of interest" description="Disordered" evidence="12">
    <location>
        <begin position="349"/>
        <end position="368"/>
    </location>
</feature>
<dbReference type="EMBL" id="VXIT01000009">
    <property type="protein sequence ID" value="KAA6410634.1"/>
    <property type="molecule type" value="Genomic_DNA"/>
</dbReference>
<dbReference type="FunFam" id="3.40.50.620:FF:000147">
    <property type="entry name" value="Cholinephosphate cytidylyltransferase"/>
    <property type="match status" value="1"/>
</dbReference>
<dbReference type="GO" id="GO:0004105">
    <property type="term" value="F:choline-phosphate cytidylyltransferase activity"/>
    <property type="evidence" value="ECO:0007669"/>
    <property type="project" value="UniProtKB-EC"/>
</dbReference>
<keyword evidence="8" id="KW-1208">Phospholipid metabolism</keyword>
<keyword evidence="3" id="KW-0597">Phosphoprotein</keyword>
<dbReference type="PANTHER" id="PTHR10739:SF13">
    <property type="entry name" value="CHOLINE-PHOSPHATE CYTIDYLYLTRANSFERASE"/>
    <property type="match status" value="1"/>
</dbReference>
<evidence type="ECO:0000313" key="15">
    <source>
        <dbReference type="Proteomes" id="UP000324767"/>
    </source>
</evidence>
<evidence type="ECO:0000256" key="10">
    <source>
        <dbReference type="ARBA" id="ARBA00076205"/>
    </source>
</evidence>